<name>A0A2T3HPA7_9SPHI</name>
<feature type="domain" description="JmjC" evidence="1">
    <location>
        <begin position="99"/>
        <end position="251"/>
    </location>
</feature>
<evidence type="ECO:0000259" key="1">
    <source>
        <dbReference type="PROSITE" id="PS51184"/>
    </source>
</evidence>
<dbReference type="EMBL" id="PYLS01000004">
    <property type="protein sequence ID" value="PST84259.1"/>
    <property type="molecule type" value="Genomic_DNA"/>
</dbReference>
<dbReference type="OrthoDB" id="2942327at2"/>
<dbReference type="Pfam" id="PF02373">
    <property type="entry name" value="JmjC"/>
    <property type="match status" value="1"/>
</dbReference>
<keyword evidence="3" id="KW-1185">Reference proteome</keyword>
<dbReference type="AlphaFoldDB" id="A0A2T3HPA7"/>
<dbReference type="SUPFAM" id="SSF51197">
    <property type="entry name" value="Clavaminate synthase-like"/>
    <property type="match status" value="1"/>
</dbReference>
<protein>
    <recommendedName>
        <fullName evidence="1">JmjC domain-containing protein</fullName>
    </recommendedName>
</protein>
<dbReference type="PROSITE" id="PS51184">
    <property type="entry name" value="JMJC"/>
    <property type="match status" value="1"/>
</dbReference>
<accession>A0A2T3HPA7</accession>
<dbReference type="PANTHER" id="PTHR12480">
    <property type="entry name" value="ARGININE DEMETHYLASE AND LYSYL-HYDROXYLASE JMJD"/>
    <property type="match status" value="1"/>
</dbReference>
<dbReference type="InterPro" id="IPR050910">
    <property type="entry name" value="JMJD6_ArgDemeth/LysHydrox"/>
</dbReference>
<evidence type="ECO:0000313" key="3">
    <source>
        <dbReference type="Proteomes" id="UP000240912"/>
    </source>
</evidence>
<dbReference type="Gene3D" id="2.60.120.650">
    <property type="entry name" value="Cupin"/>
    <property type="match status" value="1"/>
</dbReference>
<dbReference type="Proteomes" id="UP000240912">
    <property type="component" value="Unassembled WGS sequence"/>
</dbReference>
<evidence type="ECO:0000313" key="2">
    <source>
        <dbReference type="EMBL" id="PST84259.1"/>
    </source>
</evidence>
<reference evidence="2 3" key="1">
    <citation type="submission" date="2018-03" db="EMBL/GenBank/DDBJ databases">
        <authorList>
            <person name="Keele B.F."/>
        </authorList>
    </citation>
    <scope>NUCLEOTIDE SEQUENCE [LARGE SCALE GENOMIC DNA]</scope>
    <source>
        <strain evidence="2 3">YL28-9</strain>
    </source>
</reference>
<comment type="caution">
    <text evidence="2">The sequence shown here is derived from an EMBL/GenBank/DDBJ whole genome shotgun (WGS) entry which is preliminary data.</text>
</comment>
<dbReference type="RefSeq" id="WP_107214358.1">
    <property type="nucleotide sequence ID" value="NZ_KZ686268.1"/>
</dbReference>
<dbReference type="SMART" id="SM00558">
    <property type="entry name" value="JmjC"/>
    <property type="match status" value="1"/>
</dbReference>
<proteinExistence type="predicted"/>
<gene>
    <name evidence="2" type="ORF">C7T94_05935</name>
</gene>
<dbReference type="InterPro" id="IPR003347">
    <property type="entry name" value="JmjC_dom"/>
</dbReference>
<organism evidence="2 3">
    <name type="scientific">Pedobacter yulinensis</name>
    <dbReference type="NCBI Taxonomy" id="2126353"/>
    <lineage>
        <taxon>Bacteria</taxon>
        <taxon>Pseudomonadati</taxon>
        <taxon>Bacteroidota</taxon>
        <taxon>Sphingobacteriia</taxon>
        <taxon>Sphingobacteriales</taxon>
        <taxon>Sphingobacteriaceae</taxon>
        <taxon>Pedobacter</taxon>
    </lineage>
</organism>
<sequence length="282" mass="32989">MLEHELTRSLRPITTDETSVLSQEYFNTQYGYTEKPVLFSKAFSEWLEQPEWRLEALSRCLTQPQLLECREPAASGRAMTLGEYLQDGEQGFYYYKTQLHLQEPALYTDLPPRHVFDCWYAGNPVARPKKQLSWLYVGARNSFSDTHRDIWGTSAWNFLFEGRKLWLIYPKAYAERIRKSPAEFSILRLLQDETAAGYRPMFCIQQPGELVFVPNNCYHAAFNLELSVSVTENFINETNYDQVRSFFRAGTNRKNMADIESIIRHGFEKIKLKKTVGYENQN</sequence>